<evidence type="ECO:0000313" key="1">
    <source>
        <dbReference type="EMBL" id="MBU3813564.1"/>
    </source>
</evidence>
<reference evidence="1" key="1">
    <citation type="journal article" date="2021" name="PeerJ">
        <title>Extensive microbial diversity within the chicken gut microbiome revealed by metagenomics and culture.</title>
        <authorList>
            <person name="Gilroy R."/>
            <person name="Ravi A."/>
            <person name="Getino M."/>
            <person name="Pursley I."/>
            <person name="Horton D.L."/>
            <person name="Alikhan N.F."/>
            <person name="Baker D."/>
            <person name="Gharbi K."/>
            <person name="Hall N."/>
            <person name="Watson M."/>
            <person name="Adriaenssens E.M."/>
            <person name="Foster-Nyarko E."/>
            <person name="Jarju S."/>
            <person name="Secka A."/>
            <person name="Antonio M."/>
            <person name="Oren A."/>
            <person name="Chaudhuri R.R."/>
            <person name="La Ragione R."/>
            <person name="Hildebrand F."/>
            <person name="Pallen M.J."/>
        </authorList>
    </citation>
    <scope>NUCLEOTIDE SEQUENCE</scope>
    <source>
        <strain evidence="1">B3-3758</strain>
    </source>
</reference>
<evidence type="ECO:0000313" key="2">
    <source>
        <dbReference type="Proteomes" id="UP000824236"/>
    </source>
</evidence>
<dbReference type="Pfam" id="PF16510">
    <property type="entry name" value="P22_portal"/>
    <property type="match status" value="1"/>
</dbReference>
<evidence type="ECO:0008006" key="3">
    <source>
        <dbReference type="Google" id="ProtNLM"/>
    </source>
</evidence>
<dbReference type="EMBL" id="JAHLFO010000040">
    <property type="protein sequence ID" value="MBU3813564.1"/>
    <property type="molecule type" value="Genomic_DNA"/>
</dbReference>
<sequence length="649" mass="75202">MARRRLIPKQPLPQTDTVAYDKKQRSNKRYMDILFRAARAWDCMDHYRKERERNKRYMYGDQWGDPVEYCGRTITEEEYIRMQGNIPLKNNLIRRLARIVIGVYRNQQKTPVCIARDREEQKLGETMSTILEYNNKLNDKKELDARMFEEFLIGGLALQKEVYSMRGGRQDCWTDNVNPNFFFMDGQMNDIRMDDVSIIGELHDITFGQLASAFAKSDADLQRLEDIYKKARNRDILANYIDTFHRNANDYVSFLQPYDLTLCRVIEVWTQEQRKALWCHDWLEGDAYIDSYDNLKAIRQENAIRMEENRMKDAAGNYLLDENGNIRLYMPEDRVPLIEYEYIIENYWYYRFLSPFGDVLEEGESPYAHGEHPYTVKAYPFIDGEIHPFVADIIDQQRYINHYIILNDFIVKASAKGVLVVDESSIPEDMNIEDIAEEWTRFNGVIKLKLKEGAKPPQQMVNNSKVQGLQDMITLQMQLMDDVSGVHGALQGKQASSGTSGVLYQQQANNASTSIIDLLETYSSFLTADAKKKLKNIQQFYDEPMTVKVAGRSAVVRYDPQTMGGIDFDLAITESYDTPVYRALNNELLLQLLNAKQITIEQMLQVGAFPFGDQLLQLIQTQRQELERQQQMLAQQGALPAAEAAGEQV</sequence>
<comment type="caution">
    <text evidence="1">The sequence shown here is derived from an EMBL/GenBank/DDBJ whole genome shotgun (WGS) entry which is preliminary data.</text>
</comment>
<proteinExistence type="predicted"/>
<accession>A0A9E2KGF1</accession>
<organism evidence="1 2">
    <name type="scientific">Candidatus Bacteroides intestinipullorum</name>
    <dbReference type="NCBI Taxonomy" id="2838471"/>
    <lineage>
        <taxon>Bacteria</taxon>
        <taxon>Pseudomonadati</taxon>
        <taxon>Bacteroidota</taxon>
        <taxon>Bacteroidia</taxon>
        <taxon>Bacteroidales</taxon>
        <taxon>Bacteroidaceae</taxon>
        <taxon>Bacteroides</taxon>
    </lineage>
</organism>
<protein>
    <recommendedName>
        <fullName evidence="3">Portal protein</fullName>
    </recommendedName>
</protein>
<reference evidence="1" key="2">
    <citation type="submission" date="2021-04" db="EMBL/GenBank/DDBJ databases">
        <authorList>
            <person name="Gilroy R."/>
        </authorList>
    </citation>
    <scope>NUCLEOTIDE SEQUENCE</scope>
    <source>
        <strain evidence="1">B3-3758</strain>
    </source>
</reference>
<dbReference type="InterPro" id="IPR032427">
    <property type="entry name" value="P22_portal"/>
</dbReference>
<gene>
    <name evidence="1" type="ORF">H9791_03525</name>
</gene>
<name>A0A9E2KGF1_9BACE</name>
<dbReference type="AlphaFoldDB" id="A0A9E2KGF1"/>
<dbReference type="Proteomes" id="UP000824236">
    <property type="component" value="Unassembled WGS sequence"/>
</dbReference>